<comment type="catalytic activity">
    <reaction evidence="1">
        <text>Endonucleolytic cleavage to 5'-phosphomonoester.</text>
        <dbReference type="EC" id="3.1.26.4"/>
    </reaction>
</comment>
<dbReference type="EMBL" id="JBBWRZ010000004">
    <property type="protein sequence ID" value="KAK8237820.1"/>
    <property type="molecule type" value="Genomic_DNA"/>
</dbReference>
<evidence type="ECO:0000313" key="9">
    <source>
        <dbReference type="EMBL" id="KAK8237820.1"/>
    </source>
</evidence>
<evidence type="ECO:0000259" key="8">
    <source>
        <dbReference type="PROSITE" id="PS50879"/>
    </source>
</evidence>
<evidence type="ECO:0000256" key="1">
    <source>
        <dbReference type="ARBA" id="ARBA00000077"/>
    </source>
</evidence>
<dbReference type="PROSITE" id="PS50879">
    <property type="entry name" value="RNASE_H_1"/>
    <property type="match status" value="1"/>
</dbReference>
<evidence type="ECO:0000256" key="6">
    <source>
        <dbReference type="ARBA" id="ARBA00022759"/>
    </source>
</evidence>
<keyword evidence="5" id="KW-0479">Metal-binding</keyword>
<accession>A0ABR1YS58</accession>
<comment type="caution">
    <text evidence="9">The sequence shown here is derived from an EMBL/GenBank/DDBJ whole genome shotgun (WGS) entry which is preliminary data.</text>
</comment>
<evidence type="ECO:0000313" key="10">
    <source>
        <dbReference type="Proteomes" id="UP001492380"/>
    </source>
</evidence>
<dbReference type="EC" id="3.1.26.4" evidence="3"/>
<evidence type="ECO:0000256" key="5">
    <source>
        <dbReference type="ARBA" id="ARBA00022723"/>
    </source>
</evidence>
<dbReference type="Proteomes" id="UP001492380">
    <property type="component" value="Unassembled WGS sequence"/>
</dbReference>
<dbReference type="InterPro" id="IPR050092">
    <property type="entry name" value="RNase_H"/>
</dbReference>
<keyword evidence="4" id="KW-0540">Nuclease</keyword>
<reference evidence="9 10" key="1">
    <citation type="submission" date="2024-04" db="EMBL/GenBank/DDBJ databases">
        <title>Phyllosticta paracitricarpa is synonymous to the EU quarantine fungus P. citricarpa based on phylogenomic analyses.</title>
        <authorList>
            <consortium name="Lawrence Berkeley National Laboratory"/>
            <person name="Van Ingen-Buijs V.A."/>
            <person name="Van Westerhoven A.C."/>
            <person name="Haridas S."/>
            <person name="Skiadas P."/>
            <person name="Martin F."/>
            <person name="Groenewald J.Z."/>
            <person name="Crous P.W."/>
            <person name="Seidl M.F."/>
        </authorList>
    </citation>
    <scope>NUCLEOTIDE SEQUENCE [LARGE SCALE GENOMIC DNA]</scope>
    <source>
        <strain evidence="9 10">CBS 123374</strain>
    </source>
</reference>
<dbReference type="PANTHER" id="PTHR10642:SF26">
    <property type="entry name" value="RIBONUCLEASE H1"/>
    <property type="match status" value="1"/>
</dbReference>
<keyword evidence="6" id="KW-0255">Endonuclease</keyword>
<sequence length="134" mass="15280">MGDDQIKTSQRAELLAAYEGLELALDEYELNRTCVTDGDTGCKTKNVAILTDSEYVVKGITEWLPKWKSNGFRTSTGKQPSNLDLFLRIDHKVREYESDVLRIGFRHIPRHQNKLADKLAKEAAEIDQEQSKLL</sequence>
<organism evidence="9 10">
    <name type="scientific">Phyllosticta capitalensis</name>
    <dbReference type="NCBI Taxonomy" id="121624"/>
    <lineage>
        <taxon>Eukaryota</taxon>
        <taxon>Fungi</taxon>
        <taxon>Dikarya</taxon>
        <taxon>Ascomycota</taxon>
        <taxon>Pezizomycotina</taxon>
        <taxon>Dothideomycetes</taxon>
        <taxon>Dothideomycetes incertae sedis</taxon>
        <taxon>Botryosphaeriales</taxon>
        <taxon>Phyllostictaceae</taxon>
        <taxon>Phyllosticta</taxon>
    </lineage>
</organism>
<dbReference type="InterPro" id="IPR002156">
    <property type="entry name" value="RNaseH_domain"/>
</dbReference>
<comment type="similarity">
    <text evidence="2">Belongs to the RNase H family.</text>
</comment>
<gene>
    <name evidence="9" type="ORF">HDK90DRAFT_204986</name>
</gene>
<evidence type="ECO:0000256" key="3">
    <source>
        <dbReference type="ARBA" id="ARBA00012180"/>
    </source>
</evidence>
<dbReference type="Pfam" id="PF00075">
    <property type="entry name" value="RNase_H"/>
    <property type="match status" value="1"/>
</dbReference>
<dbReference type="InterPro" id="IPR012337">
    <property type="entry name" value="RNaseH-like_sf"/>
</dbReference>
<evidence type="ECO:0000256" key="2">
    <source>
        <dbReference type="ARBA" id="ARBA00005300"/>
    </source>
</evidence>
<evidence type="ECO:0000256" key="7">
    <source>
        <dbReference type="ARBA" id="ARBA00022801"/>
    </source>
</evidence>
<dbReference type="SUPFAM" id="SSF53098">
    <property type="entry name" value="Ribonuclease H-like"/>
    <property type="match status" value="1"/>
</dbReference>
<feature type="domain" description="RNase H type-1" evidence="8">
    <location>
        <begin position="1"/>
        <end position="125"/>
    </location>
</feature>
<evidence type="ECO:0000256" key="4">
    <source>
        <dbReference type="ARBA" id="ARBA00022722"/>
    </source>
</evidence>
<protein>
    <recommendedName>
        <fullName evidence="3">ribonuclease H</fullName>
        <ecNumber evidence="3">3.1.26.4</ecNumber>
    </recommendedName>
</protein>
<name>A0ABR1YS58_9PEZI</name>
<dbReference type="Gene3D" id="3.30.420.10">
    <property type="entry name" value="Ribonuclease H-like superfamily/Ribonuclease H"/>
    <property type="match status" value="1"/>
</dbReference>
<proteinExistence type="inferred from homology"/>
<dbReference type="InterPro" id="IPR036397">
    <property type="entry name" value="RNaseH_sf"/>
</dbReference>
<dbReference type="PANTHER" id="PTHR10642">
    <property type="entry name" value="RIBONUCLEASE H1"/>
    <property type="match status" value="1"/>
</dbReference>
<keyword evidence="10" id="KW-1185">Reference proteome</keyword>
<keyword evidence="7" id="KW-0378">Hydrolase</keyword>